<dbReference type="GO" id="GO:0003887">
    <property type="term" value="F:DNA-directed DNA polymerase activity"/>
    <property type="evidence" value="ECO:0007669"/>
    <property type="project" value="InterPro"/>
</dbReference>
<dbReference type="Gene3D" id="3.30.420.390">
    <property type="match status" value="1"/>
</dbReference>
<dbReference type="InterPro" id="IPR043502">
    <property type="entry name" value="DNA/RNA_pol_sf"/>
</dbReference>
<evidence type="ECO:0000259" key="3">
    <source>
        <dbReference type="SMART" id="SM00482"/>
    </source>
</evidence>
<feature type="region of interest" description="Disordered" evidence="2">
    <location>
        <begin position="780"/>
        <end position="800"/>
    </location>
</feature>
<protein>
    <recommendedName>
        <fullName evidence="1">Mitochondrial DNA polymerase catalytic subunit</fullName>
    </recommendedName>
</protein>
<dbReference type="EMBL" id="UXUI01007492">
    <property type="protein sequence ID" value="VDD87886.1"/>
    <property type="molecule type" value="Genomic_DNA"/>
</dbReference>
<dbReference type="WBParaSite" id="EVEC_0000332101-mRNA-1">
    <property type="protein sequence ID" value="EVEC_0000332101-mRNA-1"/>
    <property type="gene ID" value="EVEC_0000332101"/>
</dbReference>
<evidence type="ECO:0000313" key="5">
    <source>
        <dbReference type="Proteomes" id="UP000274131"/>
    </source>
</evidence>
<evidence type="ECO:0000313" key="6">
    <source>
        <dbReference type="WBParaSite" id="EVEC_0000332101-mRNA-1"/>
    </source>
</evidence>
<dbReference type="Pfam" id="PF18136">
    <property type="entry name" value="DNApol_Exo"/>
    <property type="match status" value="1"/>
</dbReference>
<dbReference type="Gene3D" id="3.30.70.370">
    <property type="match status" value="2"/>
</dbReference>
<reference evidence="4 5" key="2">
    <citation type="submission" date="2018-10" db="EMBL/GenBank/DDBJ databases">
        <authorList>
            <consortium name="Pathogen Informatics"/>
        </authorList>
    </citation>
    <scope>NUCLEOTIDE SEQUENCE [LARGE SCALE GENOMIC DNA]</scope>
</reference>
<dbReference type="InterPro" id="IPR001098">
    <property type="entry name" value="DNA-dir_DNA_pol_A_palm_dom"/>
</dbReference>
<accession>A0A158Q9W2</accession>
<feature type="domain" description="DNA-directed DNA polymerase family A palm" evidence="3">
    <location>
        <begin position="661"/>
        <end position="954"/>
    </location>
</feature>
<dbReference type="Gene3D" id="1.10.150.20">
    <property type="entry name" value="5' to 3' exonuclease, C-terminal subdomain"/>
    <property type="match status" value="2"/>
</dbReference>
<dbReference type="SMART" id="SM00482">
    <property type="entry name" value="POLAc"/>
    <property type="match status" value="1"/>
</dbReference>
<dbReference type="AlphaFoldDB" id="A0A158Q9W2"/>
<sequence length="1036" mass="118161">MLNTLKPWTLWKGIALRRVEKNFLGISTRWTCLSTAQSAPSTSKEGSSVESILKKIDLVPLRLHKYLFGSAVVPENVVEDTFTSLELPQLEGDNLQEHFYKIGESQMAENRRLLEMAFQMPTVPKMPTRWELNVGWSKYDASTGTFSRIDFPDEEILFFDVEVCVRDGQLPTLAVALSPTSWYSWCSERLVNNTPVPSLYQLQHLISLESANGEDQVKIVIGHNVAYDRSRVREQYLREESKTRFWDTMSMAIPIFGMADHQVKLYEKNDVDDDEDQHTGWYDAWRRRVCRNSLVALHQKLCSSSSELMLDKSLQNFFVKEPIEEIRNNFQSLVRYCAADVIACMEVYKALFPEFIARFPHPTTWMGMIEMGSVYLPITDNWRKFYGNCQKRALKQNNSAAHGLIKSAKLLAEELSGNEKFKNDPFMWHADWKPGKNFLPCWYESLLKNKHFLDVPIENLKSEDVKLRSRVIPFIFGLCYAMYPLHYKLDKGFGFLIPKDGNTDEVALERSELLLRRGGTVEVPYKAIMKLIHDNMMEGFGDVLVKQPDCQLGPFDFFRLPHPRGAGLNVGDPLGKDFYIDIEEGLLHPTRFKDEFFALLSAKKATRFRDRIEEQVSVWLDDDFKEGALAPPVIPAGTVTRRAVHKLWLTAINAKDEGLIGTDLKSMVECPQGWCLVGADVDSQEQWIAAILGDSALGFGIAGATPFSNMLLAGSKSDHSDLHSVVAKQVNITRDKAKDIFKVLNYARLYGSGTVHAIDFLKQSGINESKAKQITQKLFETTKGRRDGQSPNGCSSVKTKSSFSSFTSKFENWLMKEVGEKLTDRNEIDLDRDVFAMRLYENYSDPVYLYSDGFESATFNYLELMLRKRHLRTPVLDCQLGYGLEPLPETAPDASYFLSKYRRSIVNWVVQSSAVDFLHLLLSCMKWLCSKYKINARFVISIHDEVRYMVKEEDRYRCALALMLSNMLVRAMISQKLGVNQLPLSVAFFSQVDVDYVLRKEVNLLCRTPDGEERPPGEALDIKAVLEKTGGSLTVK</sequence>
<reference evidence="6" key="1">
    <citation type="submission" date="2016-04" db="UniProtKB">
        <authorList>
            <consortium name="WormBaseParasite"/>
        </authorList>
    </citation>
    <scope>IDENTIFICATION</scope>
</reference>
<dbReference type="FunFam" id="3.30.70.370:FF:000017">
    <property type="entry name" value="Predicted protein"/>
    <property type="match status" value="1"/>
</dbReference>
<dbReference type="InterPro" id="IPR041336">
    <property type="entry name" value="DNApol_Exo"/>
</dbReference>
<dbReference type="GO" id="GO:0006264">
    <property type="term" value="P:mitochondrial DNA replication"/>
    <property type="evidence" value="ECO:0007669"/>
    <property type="project" value="TreeGrafter"/>
</dbReference>
<dbReference type="STRING" id="51028.A0A158Q9W2"/>
<dbReference type="InterPro" id="IPR002297">
    <property type="entry name" value="DNA-dir_DNA_pol_A_mt"/>
</dbReference>
<name>A0A158Q9W2_ENTVE</name>
<keyword evidence="5" id="KW-1185">Reference proteome</keyword>
<dbReference type="GO" id="GO:0008408">
    <property type="term" value="F:3'-5' exonuclease activity"/>
    <property type="evidence" value="ECO:0007669"/>
    <property type="project" value="TreeGrafter"/>
</dbReference>
<dbReference type="OrthoDB" id="5588663at2759"/>
<dbReference type="PRINTS" id="PR00867">
    <property type="entry name" value="DNAPOLG"/>
</dbReference>
<dbReference type="PANTHER" id="PTHR10267">
    <property type="entry name" value="DNA POLYMERASE SUBUNIT GAMMA-1"/>
    <property type="match status" value="1"/>
</dbReference>
<dbReference type="PANTHER" id="PTHR10267:SF0">
    <property type="entry name" value="DNA POLYMERASE SUBUNIT GAMMA-1"/>
    <property type="match status" value="1"/>
</dbReference>
<gene>
    <name evidence="4" type="ORF">EVEC_LOCUS3029</name>
</gene>
<dbReference type="GO" id="GO:0003677">
    <property type="term" value="F:DNA binding"/>
    <property type="evidence" value="ECO:0007669"/>
    <property type="project" value="InterPro"/>
</dbReference>
<proteinExistence type="predicted"/>
<dbReference type="Proteomes" id="UP000274131">
    <property type="component" value="Unassembled WGS sequence"/>
</dbReference>
<evidence type="ECO:0000313" key="4">
    <source>
        <dbReference type="EMBL" id="VDD87886.1"/>
    </source>
</evidence>
<dbReference type="GO" id="GO:0005760">
    <property type="term" value="C:gamma DNA polymerase complex"/>
    <property type="evidence" value="ECO:0007669"/>
    <property type="project" value="InterPro"/>
</dbReference>
<dbReference type="SUPFAM" id="SSF56672">
    <property type="entry name" value="DNA/RNA polymerases"/>
    <property type="match status" value="1"/>
</dbReference>
<evidence type="ECO:0000256" key="1">
    <source>
        <dbReference type="ARBA" id="ARBA00031966"/>
    </source>
</evidence>
<dbReference type="InterPro" id="IPR012337">
    <property type="entry name" value="RNaseH-like_sf"/>
</dbReference>
<organism evidence="6">
    <name type="scientific">Enterobius vermicularis</name>
    <name type="common">Human pinworm</name>
    <dbReference type="NCBI Taxonomy" id="51028"/>
    <lineage>
        <taxon>Eukaryota</taxon>
        <taxon>Metazoa</taxon>
        <taxon>Ecdysozoa</taxon>
        <taxon>Nematoda</taxon>
        <taxon>Chromadorea</taxon>
        <taxon>Rhabditida</taxon>
        <taxon>Spirurina</taxon>
        <taxon>Oxyuridomorpha</taxon>
        <taxon>Oxyuroidea</taxon>
        <taxon>Oxyuridae</taxon>
        <taxon>Enterobius</taxon>
    </lineage>
</organism>
<evidence type="ECO:0000256" key="2">
    <source>
        <dbReference type="SAM" id="MobiDB-lite"/>
    </source>
</evidence>
<dbReference type="SUPFAM" id="SSF53098">
    <property type="entry name" value="Ribonuclease H-like"/>
    <property type="match status" value="1"/>
</dbReference>